<dbReference type="SUPFAM" id="SSF69279">
    <property type="entry name" value="Phage tail proteins"/>
    <property type="match status" value="1"/>
</dbReference>
<protein>
    <recommendedName>
        <fullName evidence="4">Phage late control D family protein</fullName>
    </recommendedName>
</protein>
<gene>
    <name evidence="2" type="ORF">E5A73_12800</name>
</gene>
<sequence length="362" mass="38958">MALDDPQSLLSFVPTLEIGGMDYPSIAPNLERFRVVEGPGGMTSLELVVIDAAGAADGTVTFASGSGSPLDLGAGIRLFAGPAERGAAEIFDGQITGLEAEIRENAPPLLTVLAEDRLFPLRRKRRTKLFEQQALGDVVKAVAGDYSLTPEVRDGVDTIARDWLQTDETDLAFLRRILDRFDCDMQIVAAKLQVGRKGKDRRTLVPLQTGSTLLACRVTADISEQVSEIRIASFDPKSGDPVNETKPAGGYGPGAGKTGADTLSAKFSRVSLHLGRFGPMTSGDAQAIAQTECERRARAFVRAFGTAQGNGQLRVGSWVELAGFNPRFANQYAVTRAVHRYDRDDGYRTDFEAECAYLGDPA</sequence>
<organism evidence="2 3">
    <name type="scientific">Sphingomonas gei</name>
    <dbReference type="NCBI Taxonomy" id="1395960"/>
    <lineage>
        <taxon>Bacteria</taxon>
        <taxon>Pseudomonadati</taxon>
        <taxon>Pseudomonadota</taxon>
        <taxon>Alphaproteobacteria</taxon>
        <taxon>Sphingomonadales</taxon>
        <taxon>Sphingomonadaceae</taxon>
        <taxon>Sphingomonas</taxon>
    </lineage>
</organism>
<evidence type="ECO:0000256" key="1">
    <source>
        <dbReference type="SAM" id="MobiDB-lite"/>
    </source>
</evidence>
<name>A0A4S1XBG2_9SPHN</name>
<dbReference type="Pfam" id="PF05954">
    <property type="entry name" value="Phage_GPD"/>
    <property type="match status" value="1"/>
</dbReference>
<proteinExistence type="predicted"/>
<evidence type="ECO:0000313" key="3">
    <source>
        <dbReference type="Proteomes" id="UP000306147"/>
    </source>
</evidence>
<comment type="caution">
    <text evidence="2">The sequence shown here is derived from an EMBL/GenBank/DDBJ whole genome shotgun (WGS) entry which is preliminary data.</text>
</comment>
<evidence type="ECO:0000313" key="2">
    <source>
        <dbReference type="EMBL" id="TGX53689.1"/>
    </source>
</evidence>
<keyword evidence="3" id="KW-1185">Reference proteome</keyword>
<dbReference type="AlphaFoldDB" id="A0A4S1XBG2"/>
<dbReference type="OrthoDB" id="4070623at2"/>
<dbReference type="EMBL" id="SRXT01000004">
    <property type="protein sequence ID" value="TGX53689.1"/>
    <property type="molecule type" value="Genomic_DNA"/>
</dbReference>
<feature type="region of interest" description="Disordered" evidence="1">
    <location>
        <begin position="234"/>
        <end position="257"/>
    </location>
</feature>
<dbReference type="RefSeq" id="WP_135964192.1">
    <property type="nucleotide sequence ID" value="NZ_SRXT01000004.1"/>
</dbReference>
<reference evidence="2 3" key="1">
    <citation type="submission" date="2019-04" db="EMBL/GenBank/DDBJ databases">
        <title>Sphingomonas psychrotolerans sp. nov., isolated from soil in the Tianshan Mountains, Xinjiang, China.</title>
        <authorList>
            <person name="Luo Y."/>
            <person name="Sheng H."/>
        </authorList>
    </citation>
    <scope>NUCLEOTIDE SEQUENCE [LARGE SCALE GENOMIC DNA]</scope>
    <source>
        <strain evidence="2 3">ZFGT-11</strain>
    </source>
</reference>
<dbReference type="Proteomes" id="UP000306147">
    <property type="component" value="Unassembled WGS sequence"/>
</dbReference>
<evidence type="ECO:0008006" key="4">
    <source>
        <dbReference type="Google" id="ProtNLM"/>
    </source>
</evidence>
<accession>A0A4S1XBG2</accession>